<dbReference type="Gene3D" id="1.10.1760.20">
    <property type="match status" value="1"/>
</dbReference>
<feature type="transmembrane region" description="Helical" evidence="2">
    <location>
        <begin position="132"/>
        <end position="149"/>
    </location>
</feature>
<dbReference type="SMR" id="A0A0H3BHX1"/>
<dbReference type="GO" id="GO:0015225">
    <property type="term" value="F:biotin transmembrane transporter activity"/>
    <property type="evidence" value="ECO:0007669"/>
    <property type="project" value="InterPro"/>
</dbReference>
<protein>
    <submittedName>
        <fullName evidence="3">Possible biotin synthase</fullName>
    </submittedName>
</protein>
<dbReference type="PANTHER" id="PTHR34295">
    <property type="entry name" value="BIOTIN TRANSPORTER BIOY"/>
    <property type="match status" value="1"/>
</dbReference>
<dbReference type="GO" id="GO:0005886">
    <property type="term" value="C:plasma membrane"/>
    <property type="evidence" value="ECO:0007669"/>
    <property type="project" value="InterPro"/>
</dbReference>
<dbReference type="GeneID" id="93876019"/>
<dbReference type="Pfam" id="PF02632">
    <property type="entry name" value="BioY"/>
    <property type="match status" value="1"/>
</dbReference>
<dbReference type="RefSeq" id="WP_010881676.1">
    <property type="nucleotide sequence ID" value="NC_010741.1"/>
</dbReference>
<comment type="similarity">
    <text evidence="1">Belongs to the BioY family.</text>
</comment>
<dbReference type="PANTHER" id="PTHR34295:SF1">
    <property type="entry name" value="BIOTIN TRANSPORTER BIOY"/>
    <property type="match status" value="1"/>
</dbReference>
<evidence type="ECO:0000313" key="3">
    <source>
        <dbReference type="EMBL" id="ACD70654.1"/>
    </source>
</evidence>
<sequence length="271" mass="28773">MHRTEPTINCVHDGTRSLHLSIDTTRALPAHSGNEPTRTHLAAVRVSLLKTIPVAPPKILKDSSFRVTLRIDPSEEYCTMHRSKSLAFVALFAALISSSALVSIPLKPVPLVLQNAAAVLTGLLLGPRDGALAVLSFLGAGLLGLPVFSGGRGGYTALFAPTGGFLLGYILAATLAGAIAQHHRLSCTPPRGGGRALLLWIRLTVATLVGFLSIYSIGLPVLGYVLGLRTGELMLGVFLPFFLADTLKIALVVLLAHHLAPTVRRHLYRHG</sequence>
<evidence type="ECO:0000313" key="4">
    <source>
        <dbReference type="Proteomes" id="UP000001202"/>
    </source>
</evidence>
<dbReference type="PATRIC" id="fig|455434.6.peg.233"/>
<reference evidence="3 4" key="1">
    <citation type="journal article" date="2008" name="BMC Microbiol.">
        <title>Complete genome sequence of Treponema pallidum ssp. pallidum strain SS14 determined with oligonucleotide arrays.</title>
        <authorList>
            <person name="Matejkova P."/>
            <person name="Strouhal M."/>
            <person name="Smajs D."/>
            <person name="Norris S.J."/>
            <person name="Palzkill T."/>
            <person name="Petrosino J.F."/>
            <person name="Sodergren E."/>
            <person name="Norton J.E."/>
            <person name="Singh J."/>
            <person name="Richmond T.A."/>
            <person name="Molla M.N."/>
            <person name="Albert T.J."/>
            <person name="Weinstock G.M."/>
        </authorList>
    </citation>
    <scope>NUCLEOTIDE SEQUENCE [LARGE SCALE GENOMIC DNA]</scope>
    <source>
        <strain evidence="3 4">SS14</strain>
    </source>
</reference>
<dbReference type="InterPro" id="IPR003784">
    <property type="entry name" value="BioY"/>
</dbReference>
<dbReference type="EMBL" id="CP000805">
    <property type="protein sequence ID" value="ACD70654.1"/>
    <property type="molecule type" value="Genomic_DNA"/>
</dbReference>
<feature type="transmembrane region" description="Helical" evidence="2">
    <location>
        <begin position="85"/>
        <end position="102"/>
    </location>
</feature>
<name>A0A0H3BHX1_TREPS</name>
<feature type="transmembrane region" description="Helical" evidence="2">
    <location>
        <begin position="237"/>
        <end position="260"/>
    </location>
</feature>
<evidence type="ECO:0000256" key="1">
    <source>
        <dbReference type="ARBA" id="ARBA00010692"/>
    </source>
</evidence>
<feature type="transmembrane region" description="Helical" evidence="2">
    <location>
        <begin position="155"/>
        <end position="176"/>
    </location>
</feature>
<dbReference type="Proteomes" id="UP000001202">
    <property type="component" value="Chromosome"/>
</dbReference>
<keyword evidence="2" id="KW-1133">Transmembrane helix</keyword>
<keyword evidence="2" id="KW-0812">Transmembrane</keyword>
<keyword evidence="2" id="KW-0472">Membrane</keyword>
<evidence type="ECO:0000256" key="2">
    <source>
        <dbReference type="SAM" id="Phobius"/>
    </source>
</evidence>
<gene>
    <name evidence="3" type="ordered locus">TPASS_0228</name>
</gene>
<proteinExistence type="inferred from homology"/>
<dbReference type="KEGG" id="tpp:TPASS_0228"/>
<feature type="transmembrane region" description="Helical" evidence="2">
    <location>
        <begin position="197"/>
        <end position="217"/>
    </location>
</feature>
<organism evidence="3 4">
    <name type="scientific">Treponema pallidum subsp. pallidum (strain SS14)</name>
    <dbReference type="NCBI Taxonomy" id="455434"/>
    <lineage>
        <taxon>Bacteria</taxon>
        <taxon>Pseudomonadati</taxon>
        <taxon>Spirochaetota</taxon>
        <taxon>Spirochaetia</taxon>
        <taxon>Spirochaetales</taxon>
        <taxon>Treponemataceae</taxon>
        <taxon>Treponema</taxon>
    </lineage>
</organism>
<accession>A0A0H3BHX1</accession>
<dbReference type="AlphaFoldDB" id="A0A0H3BHX1"/>